<comment type="caution">
    <text evidence="2">The sequence shown here is derived from an EMBL/GenBank/DDBJ whole genome shotgun (WGS) entry which is preliminary data.</text>
</comment>
<keyword evidence="3" id="KW-1185">Reference proteome</keyword>
<evidence type="ECO:0000313" key="3">
    <source>
        <dbReference type="Proteomes" id="UP001628156"/>
    </source>
</evidence>
<protein>
    <recommendedName>
        <fullName evidence="4">GRIP domain containing protein RUD3</fullName>
    </recommendedName>
</protein>
<feature type="coiled-coil region" evidence="1">
    <location>
        <begin position="63"/>
        <end position="274"/>
    </location>
</feature>
<accession>A0ABQ0DXP5</accession>
<dbReference type="EMBL" id="BAAFRS010000347">
    <property type="protein sequence ID" value="GAB1227634.1"/>
    <property type="molecule type" value="Genomic_DNA"/>
</dbReference>
<proteinExistence type="predicted"/>
<organism evidence="2 3">
    <name type="scientific">Entamoeba nuttalli</name>
    <dbReference type="NCBI Taxonomy" id="412467"/>
    <lineage>
        <taxon>Eukaryota</taxon>
        <taxon>Amoebozoa</taxon>
        <taxon>Evosea</taxon>
        <taxon>Archamoebae</taxon>
        <taxon>Mastigamoebida</taxon>
        <taxon>Entamoebidae</taxon>
        <taxon>Entamoeba</taxon>
    </lineage>
</organism>
<evidence type="ECO:0008006" key="4">
    <source>
        <dbReference type="Google" id="ProtNLM"/>
    </source>
</evidence>
<sequence>MSTFLSFEDEKNKILEKLNKIPDLLQINHDLQIEVNELTRRSAEYYQSAITNYNICCDQEKTIRILQQKIQELTNQYNTENTKNEEELKKIKEELKKIKEEKDYLTEKCKKTDENICYFSKMNSSLYNKLESKDLEIKNKGQELSDKTKEYEEQTNKFKIQQKEFEEQINKIKAEQEEEDKKKIVQLNTVKEEYEKRVNELNAQNEEIKLQFEKYKNDIQQQTINLNSRINELQMQKEENNNNLQILREIQKKEEEEENIKNKKEEEAREIIKNMRINSTVIRNTSSSPLIFYQKRQNTNNTFEVMIYCNDERCSFIGIHNPQVNSNNRYIDLQVIQNHFAIFNLLPGTYHVCSYSKESLENIGFVEMIVQPQM</sequence>
<reference evidence="2 3" key="1">
    <citation type="journal article" date="2019" name="PLoS Negl. Trop. Dis.">
        <title>Whole genome sequencing of Entamoeba nuttalli reveals mammalian host-related molecular signatures and a novel octapeptide-repeat surface protein.</title>
        <authorList>
            <person name="Tanaka M."/>
            <person name="Makiuchi T."/>
            <person name="Komiyama T."/>
            <person name="Shiina T."/>
            <person name="Osaki K."/>
            <person name="Tachibana H."/>
        </authorList>
    </citation>
    <scope>NUCLEOTIDE SEQUENCE [LARGE SCALE GENOMIC DNA]</scope>
    <source>
        <strain evidence="2 3">P19-061405</strain>
    </source>
</reference>
<keyword evidence="1" id="KW-0175">Coiled coil</keyword>
<dbReference type="Proteomes" id="UP001628156">
    <property type="component" value="Unassembled WGS sequence"/>
</dbReference>
<gene>
    <name evidence="2" type="ORF">ENUP19_0347G0014</name>
</gene>
<evidence type="ECO:0000256" key="1">
    <source>
        <dbReference type="SAM" id="Coils"/>
    </source>
</evidence>
<evidence type="ECO:0000313" key="2">
    <source>
        <dbReference type="EMBL" id="GAB1227634.1"/>
    </source>
</evidence>
<name>A0ABQ0DXP5_9EUKA</name>